<dbReference type="GO" id="GO:0004767">
    <property type="term" value="F:sphingomyelin phosphodiesterase activity"/>
    <property type="evidence" value="ECO:0007669"/>
    <property type="project" value="UniProtKB-EC"/>
</dbReference>
<name>A0AAV7JKK3_9METZ</name>
<reference evidence="4 5" key="1">
    <citation type="journal article" date="2023" name="BMC Biol.">
        <title>The compact genome of the sponge Oopsacas minuta (Hexactinellida) is lacking key metazoan core genes.</title>
        <authorList>
            <person name="Santini S."/>
            <person name="Schenkelaars Q."/>
            <person name="Jourda C."/>
            <person name="Duchesne M."/>
            <person name="Belahbib H."/>
            <person name="Rocher C."/>
            <person name="Selva M."/>
            <person name="Riesgo A."/>
            <person name="Vervoort M."/>
            <person name="Leys S.P."/>
            <person name="Kodjabachian L."/>
            <person name="Le Bivic A."/>
            <person name="Borchiellini C."/>
            <person name="Claverie J.M."/>
            <person name="Renard E."/>
        </authorList>
    </citation>
    <scope>NUCLEOTIDE SEQUENCE [LARGE SCALE GENOMIC DNA]</scope>
    <source>
        <strain evidence="4">SPO-2</strain>
    </source>
</reference>
<sequence length="282" mass="32561">MANRYPDASTQEQEHTLRILSQNIWGVYLGNHGPNFQTRLARLATAARDYDVILIQEFTLFKVLGLTLGATYMENFYQLISDYMPFSSINNISDSLPYLFGGNSGLIIFSRYPIISTQETAFTSYPWFESSYKGFQHVQIKIQRRKPVLLHVINTHLYAHWRPWVRPAQLQEIADYKKQFNEDELIIITGDFNICPRTHENAETQFKFMCDVMEPLKLCSNPLEVTYKSEGATFDHCFVGGADVLNVDVTPVEILYSARDEEQLPISDHKGLAIRLTIREYQ</sequence>
<protein>
    <recommendedName>
        <fullName evidence="2">sphingomyelin phosphodiesterase</fullName>
        <ecNumber evidence="2">3.1.4.12</ecNumber>
    </recommendedName>
</protein>
<evidence type="ECO:0000259" key="3">
    <source>
        <dbReference type="Pfam" id="PF03372"/>
    </source>
</evidence>
<dbReference type="PANTHER" id="PTHR16320">
    <property type="entry name" value="SPHINGOMYELINASE FAMILY MEMBER"/>
    <property type="match status" value="1"/>
</dbReference>
<dbReference type="PANTHER" id="PTHR16320:SF23">
    <property type="entry name" value="SPHINGOMYELINASE C 1"/>
    <property type="match status" value="1"/>
</dbReference>
<keyword evidence="5" id="KW-1185">Reference proteome</keyword>
<dbReference type="InterPro" id="IPR005135">
    <property type="entry name" value="Endo/exonuclease/phosphatase"/>
</dbReference>
<accession>A0AAV7JKK3</accession>
<proteinExistence type="inferred from homology"/>
<gene>
    <name evidence="4" type="ORF">LOD99_7012</name>
</gene>
<evidence type="ECO:0000256" key="2">
    <source>
        <dbReference type="ARBA" id="ARBA00012369"/>
    </source>
</evidence>
<evidence type="ECO:0000313" key="5">
    <source>
        <dbReference type="Proteomes" id="UP001165289"/>
    </source>
</evidence>
<comment type="similarity">
    <text evidence="1">Belongs to the neutral sphingomyelinase family.</text>
</comment>
<dbReference type="SUPFAM" id="SSF56219">
    <property type="entry name" value="DNase I-like"/>
    <property type="match status" value="1"/>
</dbReference>
<organism evidence="4 5">
    <name type="scientific">Oopsacas minuta</name>
    <dbReference type="NCBI Taxonomy" id="111878"/>
    <lineage>
        <taxon>Eukaryota</taxon>
        <taxon>Metazoa</taxon>
        <taxon>Porifera</taxon>
        <taxon>Hexactinellida</taxon>
        <taxon>Hexasterophora</taxon>
        <taxon>Lyssacinosida</taxon>
        <taxon>Leucopsacidae</taxon>
        <taxon>Oopsacas</taxon>
    </lineage>
</organism>
<dbReference type="Gene3D" id="3.60.10.10">
    <property type="entry name" value="Endonuclease/exonuclease/phosphatase"/>
    <property type="match status" value="1"/>
</dbReference>
<dbReference type="InterPro" id="IPR038772">
    <property type="entry name" value="Sph/SMPD2-like"/>
</dbReference>
<dbReference type="InterPro" id="IPR036691">
    <property type="entry name" value="Endo/exonu/phosph_ase_sf"/>
</dbReference>
<dbReference type="Proteomes" id="UP001165289">
    <property type="component" value="Unassembled WGS sequence"/>
</dbReference>
<dbReference type="AlphaFoldDB" id="A0AAV7JKK3"/>
<dbReference type="EC" id="3.1.4.12" evidence="2"/>
<evidence type="ECO:0000313" key="4">
    <source>
        <dbReference type="EMBL" id="KAI6648939.1"/>
    </source>
</evidence>
<comment type="caution">
    <text evidence="4">The sequence shown here is derived from an EMBL/GenBank/DDBJ whole genome shotgun (WGS) entry which is preliminary data.</text>
</comment>
<dbReference type="EMBL" id="JAKMXF010000324">
    <property type="protein sequence ID" value="KAI6648939.1"/>
    <property type="molecule type" value="Genomic_DNA"/>
</dbReference>
<dbReference type="Pfam" id="PF03372">
    <property type="entry name" value="Exo_endo_phos"/>
    <property type="match status" value="1"/>
</dbReference>
<feature type="domain" description="Endonuclease/exonuclease/phosphatase" evidence="3">
    <location>
        <begin position="21"/>
        <end position="269"/>
    </location>
</feature>
<evidence type="ECO:0000256" key="1">
    <source>
        <dbReference type="ARBA" id="ARBA00006335"/>
    </source>
</evidence>